<dbReference type="PATRIC" id="fig|1240678.4.peg.1403"/>
<dbReference type="AlphaFoldDB" id="A0A0D7CRQ9"/>
<proteinExistence type="predicted"/>
<comment type="caution">
    <text evidence="1">The sequence shown here is derived from an EMBL/GenBank/DDBJ whole genome shotgun (WGS) entry which is preliminary data.</text>
</comment>
<reference evidence="1 2" key="1">
    <citation type="submission" date="2014-09" db="EMBL/GenBank/DDBJ databases">
        <title>Draft genome sequence of Streptomyces natalensis ATCC 27448, producer of the antifungal pimaricin.</title>
        <authorList>
            <person name="Mendes M.V."/>
            <person name="Beites T."/>
            <person name="Pires S."/>
            <person name="Santos C.L."/>
            <person name="Moradas-Ferreira P."/>
        </authorList>
    </citation>
    <scope>NUCLEOTIDE SEQUENCE [LARGE SCALE GENOMIC DNA]</scope>
    <source>
        <strain evidence="1 2">ATCC 27448</strain>
    </source>
</reference>
<name>A0A0D7CRQ9_9ACTN</name>
<sequence>MLAGAALPLVATAPAHADPKHCASYLHAHGYVIGPKVAGACAMVAMEHTPGGKAGAMTDCNLYLFTLGVKGDEASTACQLSL</sequence>
<dbReference type="EMBL" id="JRKI01000008">
    <property type="protein sequence ID" value="KIZ18929.1"/>
    <property type="molecule type" value="Genomic_DNA"/>
</dbReference>
<keyword evidence="2" id="KW-1185">Reference proteome</keyword>
<accession>A0A0D7CRQ9</accession>
<protein>
    <submittedName>
        <fullName evidence="1">Uncharacterized protein</fullName>
    </submittedName>
</protein>
<evidence type="ECO:0000313" key="2">
    <source>
        <dbReference type="Proteomes" id="UP000032458"/>
    </source>
</evidence>
<dbReference type="Proteomes" id="UP000032458">
    <property type="component" value="Unassembled WGS sequence"/>
</dbReference>
<gene>
    <name evidence="1" type="ORF">SNA_06685</name>
</gene>
<organism evidence="1 2">
    <name type="scientific">Streptomyces natalensis ATCC 27448</name>
    <dbReference type="NCBI Taxonomy" id="1240678"/>
    <lineage>
        <taxon>Bacteria</taxon>
        <taxon>Bacillati</taxon>
        <taxon>Actinomycetota</taxon>
        <taxon>Actinomycetes</taxon>
        <taxon>Kitasatosporales</taxon>
        <taxon>Streptomycetaceae</taxon>
        <taxon>Streptomyces</taxon>
    </lineage>
</organism>
<evidence type="ECO:0000313" key="1">
    <source>
        <dbReference type="EMBL" id="KIZ18929.1"/>
    </source>
</evidence>